<organism evidence="2 3">
    <name type="scientific">Edaphobacter acidisoli</name>
    <dbReference type="NCBI Taxonomy" id="2040573"/>
    <lineage>
        <taxon>Bacteria</taxon>
        <taxon>Pseudomonadati</taxon>
        <taxon>Acidobacteriota</taxon>
        <taxon>Terriglobia</taxon>
        <taxon>Terriglobales</taxon>
        <taxon>Acidobacteriaceae</taxon>
        <taxon>Edaphobacter</taxon>
    </lineage>
</organism>
<reference evidence="2" key="1">
    <citation type="journal article" date="2014" name="Int. J. Syst. Evol. Microbiol.">
        <title>Complete genome sequence of Corynebacterium casei LMG S-19264T (=DSM 44701T), isolated from a smear-ripened cheese.</title>
        <authorList>
            <consortium name="US DOE Joint Genome Institute (JGI-PGF)"/>
            <person name="Walter F."/>
            <person name="Albersmeier A."/>
            <person name="Kalinowski J."/>
            <person name="Ruckert C."/>
        </authorList>
    </citation>
    <scope>NUCLEOTIDE SEQUENCE</scope>
    <source>
        <strain evidence="2">CGMCC 1.15447</strain>
    </source>
</reference>
<dbReference type="EMBL" id="BMJB01000001">
    <property type="protein sequence ID" value="GGA64422.1"/>
    <property type="molecule type" value="Genomic_DNA"/>
</dbReference>
<keyword evidence="3" id="KW-1185">Reference proteome</keyword>
<dbReference type="RefSeq" id="WP_188758631.1">
    <property type="nucleotide sequence ID" value="NZ_BMJB01000001.1"/>
</dbReference>
<keyword evidence="1" id="KW-1133">Transmembrane helix</keyword>
<proteinExistence type="predicted"/>
<dbReference type="Pfam" id="PF14023">
    <property type="entry name" value="Bestrophin-like"/>
    <property type="match status" value="1"/>
</dbReference>
<evidence type="ECO:0000313" key="2">
    <source>
        <dbReference type="EMBL" id="GGA64422.1"/>
    </source>
</evidence>
<sequence>MTFSPALAIPLFFAMLVLLEAGRRLRARPGHHKLEGPGFPAIEGAVFGLFGLLLAFTFSGAVSRWDAHRNLIVEEANDIGTAYLRLDLLPAAAQPELRELFRQYTTIRAHRFDYLPDTPQTIAAAAESERLQGEIWSRSLVAANSPGANPDATKLLLPALNAMIDITSARRNAFEMHPPGIVYFLLFVLSCACALLAGYGMVGQKRSLVYLVGFAFIVSFTIYATLEIEYPRRGFIRLTTRNQVLLDVRDSMK</sequence>
<name>A0A916RRK3_9BACT</name>
<gene>
    <name evidence="2" type="ORF">GCM10011507_15050</name>
</gene>
<dbReference type="AlphaFoldDB" id="A0A916RRK3"/>
<keyword evidence="1" id="KW-0472">Membrane</keyword>
<evidence type="ECO:0000256" key="1">
    <source>
        <dbReference type="SAM" id="Phobius"/>
    </source>
</evidence>
<keyword evidence="1" id="KW-0812">Transmembrane</keyword>
<feature type="transmembrane region" description="Helical" evidence="1">
    <location>
        <begin position="180"/>
        <end position="202"/>
    </location>
</feature>
<reference evidence="2" key="2">
    <citation type="submission" date="2020-09" db="EMBL/GenBank/DDBJ databases">
        <authorList>
            <person name="Sun Q."/>
            <person name="Zhou Y."/>
        </authorList>
    </citation>
    <scope>NUCLEOTIDE SEQUENCE</scope>
    <source>
        <strain evidence="2">CGMCC 1.15447</strain>
    </source>
</reference>
<feature type="transmembrane region" description="Helical" evidence="1">
    <location>
        <begin position="45"/>
        <end position="62"/>
    </location>
</feature>
<evidence type="ECO:0008006" key="4">
    <source>
        <dbReference type="Google" id="ProtNLM"/>
    </source>
</evidence>
<accession>A0A916RRK3</accession>
<dbReference type="Proteomes" id="UP000648801">
    <property type="component" value="Unassembled WGS sequence"/>
</dbReference>
<feature type="transmembrane region" description="Helical" evidence="1">
    <location>
        <begin position="208"/>
        <end position="226"/>
    </location>
</feature>
<evidence type="ECO:0000313" key="3">
    <source>
        <dbReference type="Proteomes" id="UP000648801"/>
    </source>
</evidence>
<protein>
    <recommendedName>
        <fullName evidence="4">DUF4239 domain-containing protein</fullName>
    </recommendedName>
</protein>
<dbReference type="InterPro" id="IPR025333">
    <property type="entry name" value="DUF4239"/>
</dbReference>
<comment type="caution">
    <text evidence="2">The sequence shown here is derived from an EMBL/GenBank/DDBJ whole genome shotgun (WGS) entry which is preliminary data.</text>
</comment>